<organism evidence="1">
    <name type="scientific">Agrobacterium albertimagni</name>
    <dbReference type="NCBI Taxonomy" id="147266"/>
    <lineage>
        <taxon>Bacteria</taxon>
        <taxon>Pseudomonadati</taxon>
        <taxon>Pseudomonadota</taxon>
        <taxon>Alphaproteobacteria</taxon>
        <taxon>Hyphomicrobiales</taxon>
        <taxon>Rhizobiaceae</taxon>
        <taxon>Rhizobium/Agrobacterium group</taxon>
        <taxon>Agrobacterium</taxon>
    </lineage>
</organism>
<evidence type="ECO:0000313" key="1">
    <source>
        <dbReference type="EMBL" id="HEB43693.1"/>
    </source>
</evidence>
<sequence>MTRLERLVEMVRELSPQEFNTFAASVEELRAERWDREIEQDSEAGQLDKLIEGALASHAGARTRPL</sequence>
<dbReference type="EMBL" id="DSKI01000432">
    <property type="protein sequence ID" value="HEB43693.1"/>
    <property type="molecule type" value="Genomic_DNA"/>
</dbReference>
<accession>A0A7C1NY47</accession>
<protein>
    <submittedName>
        <fullName evidence="1">Uncharacterized protein</fullName>
    </submittedName>
</protein>
<comment type="caution">
    <text evidence="1">The sequence shown here is derived from an EMBL/GenBank/DDBJ whole genome shotgun (WGS) entry which is preliminary data.</text>
</comment>
<name>A0A7C1NY47_9HYPH</name>
<proteinExistence type="predicted"/>
<reference evidence="1" key="1">
    <citation type="journal article" date="2020" name="mSystems">
        <title>Genome- and Community-Level Interaction Insights into Carbon Utilization and Element Cycling Functions of Hydrothermarchaeota in Hydrothermal Sediment.</title>
        <authorList>
            <person name="Zhou Z."/>
            <person name="Liu Y."/>
            <person name="Xu W."/>
            <person name="Pan J."/>
            <person name="Luo Z.H."/>
            <person name="Li M."/>
        </authorList>
    </citation>
    <scope>NUCLEOTIDE SEQUENCE [LARGE SCALE GENOMIC DNA]</scope>
    <source>
        <strain evidence="1">SpSt-243</strain>
    </source>
</reference>
<gene>
    <name evidence="1" type="ORF">ENP70_08345</name>
</gene>
<dbReference type="AlphaFoldDB" id="A0A7C1NY47"/>